<dbReference type="InterPro" id="IPR042199">
    <property type="entry name" value="AsparK_Bifunc_asparK/hSer_DH"/>
</dbReference>
<keyword evidence="3" id="KW-0418">Kinase</keyword>
<dbReference type="InterPro" id="IPR001048">
    <property type="entry name" value="Asp/Glu/Uridylate_kinase"/>
</dbReference>
<evidence type="ECO:0000259" key="2">
    <source>
        <dbReference type="Pfam" id="PF00696"/>
    </source>
</evidence>
<dbReference type="GO" id="GO:0016301">
    <property type="term" value="F:kinase activity"/>
    <property type="evidence" value="ECO:0007669"/>
    <property type="project" value="UniProtKB-KW"/>
</dbReference>
<dbReference type="Pfam" id="PF00696">
    <property type="entry name" value="AA_kinase"/>
    <property type="match status" value="1"/>
</dbReference>
<feature type="non-terminal residue" evidence="3">
    <location>
        <position position="112"/>
    </location>
</feature>
<evidence type="ECO:0000313" key="4">
    <source>
        <dbReference type="Proteomes" id="UP000703674"/>
    </source>
</evidence>
<evidence type="ECO:0000256" key="1">
    <source>
        <dbReference type="ARBA" id="ARBA00010122"/>
    </source>
</evidence>
<comment type="caution">
    <text evidence="3">The sequence shown here is derived from an EMBL/GenBank/DDBJ whole genome shotgun (WGS) entry which is preliminary data.</text>
</comment>
<feature type="domain" description="Aspartate/glutamate/uridylate kinase" evidence="2">
    <location>
        <begin position="6"/>
        <end position="112"/>
    </location>
</feature>
<proteinExistence type="inferred from homology"/>
<dbReference type="EMBL" id="JAAVJR010001243">
    <property type="protein sequence ID" value="NJW55522.1"/>
    <property type="molecule type" value="Genomic_DNA"/>
</dbReference>
<dbReference type="Proteomes" id="UP000703674">
    <property type="component" value="Unassembled WGS sequence"/>
</dbReference>
<reference evidence="3 4" key="1">
    <citation type="submission" date="2020-03" db="EMBL/GenBank/DDBJ databases">
        <title>Salinimicrobium sp. nov, isolated from SCS.</title>
        <authorList>
            <person name="Cao W.R."/>
        </authorList>
    </citation>
    <scope>NUCLEOTIDE SEQUENCE [LARGE SCALE GENOMIC DNA]</scope>
    <source>
        <strain evidence="4">J15B91</strain>
    </source>
</reference>
<accession>A0ABX1D619</accession>
<name>A0ABX1D619_9FLAO</name>
<dbReference type="InterPro" id="IPR036393">
    <property type="entry name" value="AceGlu_kinase-like_sf"/>
</dbReference>
<organism evidence="3 4">
    <name type="scientific">Salinimicrobium oceani</name>
    <dbReference type="NCBI Taxonomy" id="2722702"/>
    <lineage>
        <taxon>Bacteria</taxon>
        <taxon>Pseudomonadati</taxon>
        <taxon>Bacteroidota</taxon>
        <taxon>Flavobacteriia</taxon>
        <taxon>Flavobacteriales</taxon>
        <taxon>Flavobacteriaceae</taxon>
        <taxon>Salinimicrobium</taxon>
    </lineage>
</organism>
<comment type="similarity">
    <text evidence="1">Belongs to the aspartokinase family.</text>
</comment>
<dbReference type="PANTHER" id="PTHR21499">
    <property type="entry name" value="ASPARTATE KINASE"/>
    <property type="match status" value="1"/>
</dbReference>
<sequence length="112" mass="12709">YDFVYDQVVIYGELLSTTIVSHYLAFRGIKNELLDARNCIRTDSTYRDAQVQWEETQAQINLRVNPQNLTITQGFIGADPNNFSTTLGREGSDYTAGIFAYCLNADSVTIWK</sequence>
<feature type="non-terminal residue" evidence="3">
    <location>
        <position position="1"/>
    </location>
</feature>
<dbReference type="SUPFAM" id="SSF53633">
    <property type="entry name" value="Carbamate kinase-like"/>
    <property type="match status" value="1"/>
</dbReference>
<evidence type="ECO:0000313" key="3">
    <source>
        <dbReference type="EMBL" id="NJW55522.1"/>
    </source>
</evidence>
<dbReference type="Gene3D" id="3.40.1160.10">
    <property type="entry name" value="Acetylglutamate kinase-like"/>
    <property type="match status" value="1"/>
</dbReference>
<dbReference type="PANTHER" id="PTHR21499:SF59">
    <property type="entry name" value="ASPARTOKINASE"/>
    <property type="match status" value="1"/>
</dbReference>
<dbReference type="Gene3D" id="1.20.120.1320">
    <property type="entry name" value="Aspartokinase, catalytic domain"/>
    <property type="match status" value="1"/>
</dbReference>
<gene>
    <name evidence="3" type="ORF">HC175_21650</name>
</gene>
<protein>
    <submittedName>
        <fullName evidence="3">Aspartate kinase</fullName>
    </submittedName>
</protein>
<keyword evidence="3" id="KW-0808">Transferase</keyword>
<keyword evidence="4" id="KW-1185">Reference proteome</keyword>